<dbReference type="PANTHER" id="PTHR16212:SF4">
    <property type="entry name" value="FOCADHESIN"/>
    <property type="match status" value="1"/>
</dbReference>
<organism evidence="1 2">
    <name type="scientific">Canavalia gladiata</name>
    <name type="common">Sword bean</name>
    <name type="synonym">Dolichos gladiatus</name>
    <dbReference type="NCBI Taxonomy" id="3824"/>
    <lineage>
        <taxon>Eukaryota</taxon>
        <taxon>Viridiplantae</taxon>
        <taxon>Streptophyta</taxon>
        <taxon>Embryophyta</taxon>
        <taxon>Tracheophyta</taxon>
        <taxon>Spermatophyta</taxon>
        <taxon>Magnoliopsida</taxon>
        <taxon>eudicotyledons</taxon>
        <taxon>Gunneridae</taxon>
        <taxon>Pentapetalae</taxon>
        <taxon>rosids</taxon>
        <taxon>fabids</taxon>
        <taxon>Fabales</taxon>
        <taxon>Fabaceae</taxon>
        <taxon>Papilionoideae</taxon>
        <taxon>50 kb inversion clade</taxon>
        <taxon>NPAAA clade</taxon>
        <taxon>indigoferoid/millettioid clade</taxon>
        <taxon>Phaseoleae</taxon>
        <taxon>Canavalia</taxon>
    </lineage>
</organism>
<name>A0AAN9MEZ9_CANGL</name>
<dbReference type="GO" id="GO:0060147">
    <property type="term" value="P:regulation of post-transcriptional gene silencing"/>
    <property type="evidence" value="ECO:0007669"/>
    <property type="project" value="InterPro"/>
</dbReference>
<accession>A0AAN9MEZ9</accession>
<protein>
    <submittedName>
        <fullName evidence="1">Uncharacterized protein</fullName>
    </submittedName>
</protein>
<sequence length="176" mass="19537">MLTLTSSFVQSIDDQFVACLDSILAVDHNQKKNVDINIRMEGYSEAKALGVNVISVLIGHVPYLLLSKAAKGYYVGFGETNDRTFRSLQDILLPKRFTGFAVERTIRISMAVSIIEACHKSPDRDVTAKQVQGYLDNPILAQGLCLLQRRSVLDAKAYPEASKSVLQILWNLVTYG</sequence>
<evidence type="ECO:0000313" key="1">
    <source>
        <dbReference type="EMBL" id="KAK7350758.1"/>
    </source>
</evidence>
<dbReference type="EMBL" id="JAYMYQ010000002">
    <property type="protein sequence ID" value="KAK7350758.1"/>
    <property type="molecule type" value="Genomic_DNA"/>
</dbReference>
<reference evidence="1 2" key="1">
    <citation type="submission" date="2024-01" db="EMBL/GenBank/DDBJ databases">
        <title>The genomes of 5 underutilized Papilionoideae crops provide insights into root nodulation and disease resistanc.</title>
        <authorList>
            <person name="Jiang F."/>
        </authorList>
    </citation>
    <scope>NUCLEOTIDE SEQUENCE [LARGE SCALE GENOMIC DNA]</scope>
    <source>
        <strain evidence="1">LVBAO_FW01</strain>
        <tissue evidence="1">Leaves</tissue>
    </source>
</reference>
<gene>
    <name evidence="1" type="ORF">VNO77_09689</name>
</gene>
<proteinExistence type="predicted"/>
<dbReference type="InterPro" id="IPR045163">
    <property type="entry name" value="Focadhesin/RST1"/>
</dbReference>
<dbReference type="AlphaFoldDB" id="A0AAN9MEZ9"/>
<dbReference type="Proteomes" id="UP001367508">
    <property type="component" value="Unassembled WGS sequence"/>
</dbReference>
<comment type="caution">
    <text evidence="1">The sequence shown here is derived from an EMBL/GenBank/DDBJ whole genome shotgun (WGS) entry which is preliminary data.</text>
</comment>
<dbReference type="PANTHER" id="PTHR16212">
    <property type="entry name" value="FOCADHESIN FAMILY MEMBER"/>
    <property type="match status" value="1"/>
</dbReference>
<evidence type="ECO:0000313" key="2">
    <source>
        <dbReference type="Proteomes" id="UP001367508"/>
    </source>
</evidence>
<keyword evidence="2" id="KW-1185">Reference proteome</keyword>